<dbReference type="AlphaFoldDB" id="A0A9D3XX14"/>
<sequence>MMIVQAVCRGVRLAEAVCTWLTFLPVWSPTAVSSLVSWVYVISQRCTTTGPTEPVKKLHVHPVLMRLRREWGPAWQDPLGVAGGIALEIKNSQGETSDVQSKRLNTGAVFSVSHIAALSCHYGFYSQ</sequence>
<dbReference type="Proteomes" id="UP000827986">
    <property type="component" value="Unassembled WGS sequence"/>
</dbReference>
<dbReference type="EMBL" id="JAHDVG010000463">
    <property type="protein sequence ID" value="KAH1187382.1"/>
    <property type="molecule type" value="Genomic_DNA"/>
</dbReference>
<protein>
    <submittedName>
        <fullName evidence="1">Uncharacterized protein</fullName>
    </submittedName>
</protein>
<gene>
    <name evidence="1" type="ORF">KIL84_020131</name>
</gene>
<reference evidence="1" key="1">
    <citation type="submission" date="2021-09" db="EMBL/GenBank/DDBJ databases">
        <title>The genome of Mauremys mutica provides insights into the evolution of semi-aquatic lifestyle.</title>
        <authorList>
            <person name="Gong S."/>
            <person name="Gao Y."/>
        </authorList>
    </citation>
    <scope>NUCLEOTIDE SEQUENCE</scope>
    <source>
        <strain evidence="1">MM-2020</strain>
        <tissue evidence="1">Muscle</tissue>
    </source>
</reference>
<evidence type="ECO:0000313" key="2">
    <source>
        <dbReference type="Proteomes" id="UP000827986"/>
    </source>
</evidence>
<accession>A0A9D3XX14</accession>
<proteinExistence type="predicted"/>
<keyword evidence="2" id="KW-1185">Reference proteome</keyword>
<name>A0A9D3XX14_9SAUR</name>
<evidence type="ECO:0000313" key="1">
    <source>
        <dbReference type="EMBL" id="KAH1187382.1"/>
    </source>
</evidence>
<organism evidence="1 2">
    <name type="scientific">Mauremys mutica</name>
    <name type="common">yellowpond turtle</name>
    <dbReference type="NCBI Taxonomy" id="74926"/>
    <lineage>
        <taxon>Eukaryota</taxon>
        <taxon>Metazoa</taxon>
        <taxon>Chordata</taxon>
        <taxon>Craniata</taxon>
        <taxon>Vertebrata</taxon>
        <taxon>Euteleostomi</taxon>
        <taxon>Archelosauria</taxon>
        <taxon>Testudinata</taxon>
        <taxon>Testudines</taxon>
        <taxon>Cryptodira</taxon>
        <taxon>Durocryptodira</taxon>
        <taxon>Testudinoidea</taxon>
        <taxon>Geoemydidae</taxon>
        <taxon>Geoemydinae</taxon>
        <taxon>Mauremys</taxon>
    </lineage>
</organism>
<comment type="caution">
    <text evidence="1">The sequence shown here is derived from an EMBL/GenBank/DDBJ whole genome shotgun (WGS) entry which is preliminary data.</text>
</comment>